<dbReference type="NCBIfam" id="NF038145">
    <property type="entry name" value="Hvo_1808_fam"/>
    <property type="match status" value="1"/>
</dbReference>
<dbReference type="AlphaFoldDB" id="A0ABD5QBG0"/>
<name>A0ABD5QBG0_9EURY</name>
<accession>A0ABD5QBG0</accession>
<evidence type="ECO:0000256" key="1">
    <source>
        <dbReference type="SAM" id="MobiDB-lite"/>
    </source>
</evidence>
<reference evidence="2 3" key="1">
    <citation type="journal article" date="2019" name="Int. J. Syst. Evol. Microbiol.">
        <title>The Global Catalogue of Microorganisms (GCM) 10K type strain sequencing project: providing services to taxonomists for standard genome sequencing and annotation.</title>
        <authorList>
            <consortium name="The Broad Institute Genomics Platform"/>
            <consortium name="The Broad Institute Genome Sequencing Center for Infectious Disease"/>
            <person name="Wu L."/>
            <person name="Ma J."/>
        </authorList>
    </citation>
    <scope>NUCLEOTIDE SEQUENCE [LARGE SCALE GENOMIC DNA]</scope>
    <source>
        <strain evidence="2 3">CGMCC 1.15824</strain>
    </source>
</reference>
<gene>
    <name evidence="2" type="ORF">ACFPFO_04530</name>
</gene>
<keyword evidence="3" id="KW-1185">Reference proteome</keyword>
<feature type="compositionally biased region" description="Basic and acidic residues" evidence="1">
    <location>
        <begin position="285"/>
        <end position="304"/>
    </location>
</feature>
<evidence type="ECO:0000313" key="3">
    <source>
        <dbReference type="Proteomes" id="UP001595925"/>
    </source>
</evidence>
<dbReference type="InterPro" id="IPR047792">
    <property type="entry name" value="Hvo_1808-like"/>
</dbReference>
<feature type="compositionally biased region" description="Acidic residues" evidence="1">
    <location>
        <begin position="305"/>
        <end position="315"/>
    </location>
</feature>
<sequence>MRRLTALGFLLVAALLALTAVAPAVSPAEERLRVEAGDLDDDRPLGEVAGYTAEEPLEIDADELSPADLEALKYRSMARIEEIRGLRFEEDVALEVVSRERYRAESSREGEAGPFVNEVWRGAFVVGETDIDDALAGVYGDAVVGYYSDGRIVLVVEEPDSLRLNRATLVHELVHALQDQRFGLGREGETIDERRAETGLIEGEAGYVPALYDDRCGEWECLPQDGEERAELRERPFDVGLFLSIYAPYAAGPSFVASLRETGGWEAVGRAFEERPASTEQLIHPERYPNDRPENVSIEDRSDDGWEPFTEEDGDGNASADLRTETVGEATLFATLFENGVVSRPIDEGAGDLGQYNYSHPATDGWAGDTFLAYRGPGNRTGHVWELAWESDRDAAEFADAYRDLLEERGAERIGASGETYRIPENRPFSGAYRLTVAGDRVTVVGGPTADALQGIRPTGAERAASLPGPTAPPGATELAPQAGPTAARAEPG</sequence>
<proteinExistence type="predicted"/>
<dbReference type="RefSeq" id="WP_224828290.1">
    <property type="nucleotide sequence ID" value="NZ_JAIVEF010000005.1"/>
</dbReference>
<evidence type="ECO:0000313" key="2">
    <source>
        <dbReference type="EMBL" id="MFC4987043.1"/>
    </source>
</evidence>
<protein>
    <submittedName>
        <fullName evidence="2">Hvo_1808 family surface protein</fullName>
    </submittedName>
</protein>
<comment type="caution">
    <text evidence="2">The sequence shown here is derived from an EMBL/GenBank/DDBJ whole genome shotgun (WGS) entry which is preliminary data.</text>
</comment>
<feature type="region of interest" description="Disordered" evidence="1">
    <location>
        <begin position="451"/>
        <end position="493"/>
    </location>
</feature>
<feature type="region of interest" description="Disordered" evidence="1">
    <location>
        <begin position="285"/>
        <end position="319"/>
    </location>
</feature>
<organism evidence="2 3">
    <name type="scientific">Saliphagus infecundisoli</name>
    <dbReference type="NCBI Taxonomy" id="1849069"/>
    <lineage>
        <taxon>Archaea</taxon>
        <taxon>Methanobacteriati</taxon>
        <taxon>Methanobacteriota</taxon>
        <taxon>Stenosarchaea group</taxon>
        <taxon>Halobacteria</taxon>
        <taxon>Halobacteriales</taxon>
        <taxon>Natrialbaceae</taxon>
        <taxon>Saliphagus</taxon>
    </lineage>
</organism>
<dbReference type="Proteomes" id="UP001595925">
    <property type="component" value="Unassembled WGS sequence"/>
</dbReference>
<dbReference type="EMBL" id="JBHSJG010000014">
    <property type="protein sequence ID" value="MFC4987043.1"/>
    <property type="molecule type" value="Genomic_DNA"/>
</dbReference>